<keyword evidence="4" id="KW-1185">Reference proteome</keyword>
<dbReference type="Pfam" id="PF17761">
    <property type="entry name" value="DUF1016_N"/>
    <property type="match status" value="1"/>
</dbReference>
<evidence type="ECO:0000313" key="3">
    <source>
        <dbReference type="EMBL" id="NPD92057.1"/>
    </source>
</evidence>
<organism evidence="3 4">
    <name type="scientific">Xylanibacter muris</name>
    <dbReference type="NCBI Taxonomy" id="2736290"/>
    <lineage>
        <taxon>Bacteria</taxon>
        <taxon>Pseudomonadati</taxon>
        <taxon>Bacteroidota</taxon>
        <taxon>Bacteroidia</taxon>
        <taxon>Bacteroidales</taxon>
        <taxon>Prevotellaceae</taxon>
        <taxon>Xylanibacter</taxon>
    </lineage>
</organism>
<feature type="domain" description="YhcG N-terminal" evidence="2">
    <location>
        <begin position="26"/>
        <end position="186"/>
    </location>
</feature>
<reference evidence="3 4" key="1">
    <citation type="submission" date="2020-05" db="EMBL/GenBank/DDBJ databases">
        <title>Distinct polysaccharide utilization as determinants for interspecies competition between intestinal Prevotella spp.</title>
        <authorList>
            <person name="Galvez E.J.C."/>
            <person name="Iljazovic A."/>
            <person name="Strowig T."/>
        </authorList>
    </citation>
    <scope>NUCLEOTIDE SEQUENCE [LARGE SCALE GENOMIC DNA]</scope>
    <source>
        <strain evidence="3 4">PMUR</strain>
    </source>
</reference>
<proteinExistence type="predicted"/>
<dbReference type="RefSeq" id="WP_172275407.1">
    <property type="nucleotide sequence ID" value="NZ_CASGMU010000004.1"/>
</dbReference>
<dbReference type="Proteomes" id="UP000714420">
    <property type="component" value="Unassembled WGS sequence"/>
</dbReference>
<accession>A0ABX2ANC8</accession>
<dbReference type="InterPro" id="IPR053148">
    <property type="entry name" value="PD-DEXK-like_domain"/>
</dbReference>
<name>A0ABX2ANC8_9BACT</name>
<gene>
    <name evidence="3" type="ORF">HPS56_06765</name>
</gene>
<dbReference type="PANTHER" id="PTHR30547:SF0">
    <property type="entry name" value="BLR8175 PROTEIN"/>
    <property type="match status" value="1"/>
</dbReference>
<evidence type="ECO:0000259" key="1">
    <source>
        <dbReference type="Pfam" id="PF06250"/>
    </source>
</evidence>
<dbReference type="InterPro" id="IPR011856">
    <property type="entry name" value="tRNA_endonuc-like_dom_sf"/>
</dbReference>
<dbReference type="Gene3D" id="3.40.1350.10">
    <property type="match status" value="1"/>
</dbReference>
<sequence length="384" mass="44336">MEEKPIIISSHDISCDAEYAVWVEDLKQSYRIAQTNAVLKTNIEKLKWYWNMGGELVTRKAEERWGSGVVEQVSLDLQAEFPDSKGLSADNLWAMKRWYSFYAEKCQDEKLVRSVQEMYNFDFHPNTASTLPFPELFGLIPWGHHLDIVRLTNTLPEAVFYIKKTIQDGWKRVVLQRYLKAGLYDKQGGAISNFEEQLPMAQAELAQEITKENYDFGFVELPPDYTELNLEMALEQHISRFLLELGSGFAFIGRQKEIIIDGVSRRIDMLFYHVRLHCYVVVELKAVRFEPEFAGKLNFYVNAVNDILCGEHDNPTIGILICSDMKQTEVRYSFKGLSTPIGVATYNNVQIANIERELPSVEQLQQKIKQLETQLNIQKQKEGK</sequence>
<feature type="domain" description="YhcG PDDEXK nuclease" evidence="1">
    <location>
        <begin position="207"/>
        <end position="349"/>
    </location>
</feature>
<dbReference type="Pfam" id="PF06250">
    <property type="entry name" value="YhcG_C"/>
    <property type="match status" value="1"/>
</dbReference>
<dbReference type="PANTHER" id="PTHR30547">
    <property type="entry name" value="UNCHARACTERIZED PROTEIN YHCG-RELATED"/>
    <property type="match status" value="1"/>
</dbReference>
<dbReference type="EMBL" id="JABKKF010000005">
    <property type="protein sequence ID" value="NPD92057.1"/>
    <property type="molecule type" value="Genomic_DNA"/>
</dbReference>
<protein>
    <submittedName>
        <fullName evidence="3">DUF1016 family protein</fullName>
    </submittedName>
</protein>
<dbReference type="InterPro" id="IPR041527">
    <property type="entry name" value="YhcG_N"/>
</dbReference>
<dbReference type="InterPro" id="IPR009362">
    <property type="entry name" value="YhcG_C"/>
</dbReference>
<comment type="caution">
    <text evidence="3">The sequence shown here is derived from an EMBL/GenBank/DDBJ whole genome shotgun (WGS) entry which is preliminary data.</text>
</comment>
<evidence type="ECO:0000259" key="2">
    <source>
        <dbReference type="Pfam" id="PF17761"/>
    </source>
</evidence>
<evidence type="ECO:0000313" key="4">
    <source>
        <dbReference type="Proteomes" id="UP000714420"/>
    </source>
</evidence>